<accession>A0AAU8IDZ8</accession>
<dbReference type="EMBL" id="CP159510">
    <property type="protein sequence ID" value="XCJ16479.1"/>
    <property type="molecule type" value="Genomic_DNA"/>
</dbReference>
<name>A0AAU8IDZ8_9BACL</name>
<evidence type="ECO:0000256" key="2">
    <source>
        <dbReference type="ARBA" id="ARBA00023315"/>
    </source>
</evidence>
<feature type="domain" description="N-acetyltransferase" evidence="3">
    <location>
        <begin position="1"/>
        <end position="153"/>
    </location>
</feature>
<sequence>MLIRDYKKEDEEAWLRCRVLSFLHTAYFDNVYQKKETYDHPSIELVAVESGKVIGLIDVEYESEPKSVCTLCSSRGGMIWHLAVHPDFQRQGIGAKLLAAVEASLKKLGIFELEAWTRDDPWVNDWYRKNGFIKVSSYLHVCIEAEEVRRAVHSSIAGLRPLGVFAYYSGDNTEKIRKAFHRVHECRGFVKKTKWQFRPVSLLINEGDFLKW</sequence>
<dbReference type="InterPro" id="IPR000182">
    <property type="entry name" value="GNAT_dom"/>
</dbReference>
<evidence type="ECO:0000259" key="3">
    <source>
        <dbReference type="PROSITE" id="PS51186"/>
    </source>
</evidence>
<dbReference type="CDD" id="cd04301">
    <property type="entry name" value="NAT_SF"/>
    <property type="match status" value="1"/>
</dbReference>
<dbReference type="InterPro" id="IPR051556">
    <property type="entry name" value="N-term/lysine_N-AcTrnsfr"/>
</dbReference>
<dbReference type="RefSeq" id="WP_353947976.1">
    <property type="nucleotide sequence ID" value="NZ_CP159510.1"/>
</dbReference>
<gene>
    <name evidence="4" type="ORF">ABNN70_12540</name>
</gene>
<reference evidence="4" key="1">
    <citation type="submission" date="2024-06" db="EMBL/GenBank/DDBJ databases">
        <authorList>
            <person name="Fan A."/>
            <person name="Zhang F.Y."/>
            <person name="Zhang L."/>
        </authorList>
    </citation>
    <scope>NUCLEOTIDE SEQUENCE</scope>
    <source>
        <strain evidence="4">Y61</strain>
    </source>
</reference>
<keyword evidence="2" id="KW-0012">Acyltransferase</keyword>
<dbReference type="PANTHER" id="PTHR42919:SF8">
    <property type="entry name" value="N-ALPHA-ACETYLTRANSFERASE 50"/>
    <property type="match status" value="1"/>
</dbReference>
<dbReference type="GO" id="GO:0016747">
    <property type="term" value="F:acyltransferase activity, transferring groups other than amino-acyl groups"/>
    <property type="evidence" value="ECO:0007669"/>
    <property type="project" value="InterPro"/>
</dbReference>
<dbReference type="PANTHER" id="PTHR42919">
    <property type="entry name" value="N-ALPHA-ACETYLTRANSFERASE"/>
    <property type="match status" value="1"/>
</dbReference>
<evidence type="ECO:0000256" key="1">
    <source>
        <dbReference type="ARBA" id="ARBA00022679"/>
    </source>
</evidence>
<protein>
    <submittedName>
        <fullName evidence="4">GNAT family N-acetyltransferase</fullName>
    </submittedName>
</protein>
<dbReference type="Gene3D" id="3.40.630.30">
    <property type="match status" value="1"/>
</dbReference>
<organism evidence="4">
    <name type="scientific">Sporolactobacillus sp. Y61</name>
    <dbReference type="NCBI Taxonomy" id="3160863"/>
    <lineage>
        <taxon>Bacteria</taxon>
        <taxon>Bacillati</taxon>
        <taxon>Bacillota</taxon>
        <taxon>Bacilli</taxon>
        <taxon>Bacillales</taxon>
        <taxon>Sporolactobacillaceae</taxon>
        <taxon>Sporolactobacillus</taxon>
    </lineage>
</organism>
<evidence type="ECO:0000313" key="4">
    <source>
        <dbReference type="EMBL" id="XCJ16479.1"/>
    </source>
</evidence>
<dbReference type="SUPFAM" id="SSF55729">
    <property type="entry name" value="Acyl-CoA N-acyltransferases (Nat)"/>
    <property type="match status" value="1"/>
</dbReference>
<keyword evidence="1" id="KW-0808">Transferase</keyword>
<proteinExistence type="predicted"/>
<dbReference type="AlphaFoldDB" id="A0AAU8IDZ8"/>
<dbReference type="PROSITE" id="PS51186">
    <property type="entry name" value="GNAT"/>
    <property type="match status" value="1"/>
</dbReference>
<dbReference type="InterPro" id="IPR016181">
    <property type="entry name" value="Acyl_CoA_acyltransferase"/>
</dbReference>
<dbReference type="Pfam" id="PF13508">
    <property type="entry name" value="Acetyltransf_7"/>
    <property type="match status" value="1"/>
</dbReference>